<dbReference type="PANTHER" id="PTHR43557:SF2">
    <property type="entry name" value="RIESKE DOMAIN-CONTAINING PROTEIN-RELATED"/>
    <property type="match status" value="1"/>
</dbReference>
<proteinExistence type="predicted"/>
<dbReference type="InterPro" id="IPR028202">
    <property type="entry name" value="Reductase_C"/>
</dbReference>
<dbReference type="InterPro" id="IPR016156">
    <property type="entry name" value="FAD/NAD-linked_Rdtase_dimer_sf"/>
</dbReference>
<feature type="domain" description="FAD/NAD(P)-binding" evidence="5">
    <location>
        <begin position="8"/>
        <end position="303"/>
    </location>
</feature>
<feature type="domain" description="Reductase C-terminal" evidence="6">
    <location>
        <begin position="322"/>
        <end position="406"/>
    </location>
</feature>
<sequence>MTALPVAVILGGGLAGHRAAKALRQAEFDGDIIIIDAEPVRPYDRTFLSKAFLQGTKQSGDLFFESEDEYADWEIDLLTGTRATAVDFAARRLTLDSGDTLGFDQLLIATGASPIRLRQPGFDLPGVHYLRTLADAQALQAGITGGTRVVVVGASFIGSEVAASARMLGADVTLVDPVSAPMASALGEEIGRIFAGIHQEHGVDLRMGTRVVELRGHGRVEEAVTAEGERIPCDLVVVGVGVRPETGLFAGTGLEIDNGIVVDQFCATNIPGVYAAGDVANWWHPARERRIRVEHFDNAALQGTAAGRAMAGQPEAHAPVPYFWTDQYDVNLQYAGFPGSVENIVLRGDPGAVSVTAFYLTGGQIQAVATVNQSRDLRPARQLIEAGARVDPAVLTDPKTDLRALAKQFRPAK</sequence>
<dbReference type="InterPro" id="IPR023753">
    <property type="entry name" value="FAD/NAD-binding_dom"/>
</dbReference>
<comment type="cofactor">
    <cofactor evidence="1">
        <name>FAD</name>
        <dbReference type="ChEBI" id="CHEBI:57692"/>
    </cofactor>
</comment>
<dbReference type="Proteomes" id="UP000004221">
    <property type="component" value="Unassembled WGS sequence"/>
</dbReference>
<accession>I4EJZ4</accession>
<evidence type="ECO:0000313" key="8">
    <source>
        <dbReference type="Proteomes" id="UP000004221"/>
    </source>
</evidence>
<name>I4EJZ4_9BACT</name>
<dbReference type="EMBL" id="CAGS01000372">
    <property type="protein sequence ID" value="CCF85006.1"/>
    <property type="molecule type" value="Genomic_DNA"/>
</dbReference>
<organism evidence="7 8">
    <name type="scientific">Nitrolancea hollandica Lb</name>
    <dbReference type="NCBI Taxonomy" id="1129897"/>
    <lineage>
        <taxon>Bacteria</taxon>
        <taxon>Pseudomonadati</taxon>
        <taxon>Thermomicrobiota</taxon>
        <taxon>Thermomicrobia</taxon>
        <taxon>Sphaerobacterales</taxon>
        <taxon>Sphaerobacterineae</taxon>
        <taxon>Sphaerobacteraceae</taxon>
        <taxon>Nitrolancea</taxon>
    </lineage>
</organism>
<dbReference type="PRINTS" id="PR00411">
    <property type="entry name" value="PNDRDTASEI"/>
</dbReference>
<dbReference type="PANTHER" id="PTHR43557">
    <property type="entry name" value="APOPTOSIS-INDUCING FACTOR 1"/>
    <property type="match status" value="1"/>
</dbReference>
<keyword evidence="4" id="KW-0560">Oxidoreductase</keyword>
<comment type="caution">
    <text evidence="7">The sequence shown here is derived from an EMBL/GenBank/DDBJ whole genome shotgun (WGS) entry which is preliminary data.</text>
</comment>
<keyword evidence="8" id="KW-1185">Reference proteome</keyword>
<keyword evidence="3" id="KW-0274">FAD</keyword>
<dbReference type="RefSeq" id="WP_008479610.1">
    <property type="nucleotide sequence ID" value="NZ_CAGS01000372.1"/>
</dbReference>
<dbReference type="OrthoDB" id="9802028at2"/>
<evidence type="ECO:0000259" key="5">
    <source>
        <dbReference type="Pfam" id="PF07992"/>
    </source>
</evidence>
<gene>
    <name evidence="7" type="ORF">NITHO_4330001</name>
</gene>
<dbReference type="PRINTS" id="PR00368">
    <property type="entry name" value="FADPNR"/>
</dbReference>
<dbReference type="SUPFAM" id="SSF55424">
    <property type="entry name" value="FAD/NAD-linked reductases, dimerisation (C-terminal) domain"/>
    <property type="match status" value="1"/>
</dbReference>
<protein>
    <submittedName>
        <fullName evidence="7">FAD-dependent pyridine nucleotide-disulphide oxidoreductase</fullName>
    </submittedName>
</protein>
<evidence type="ECO:0000313" key="7">
    <source>
        <dbReference type="EMBL" id="CCF85006.1"/>
    </source>
</evidence>
<dbReference type="SUPFAM" id="SSF51905">
    <property type="entry name" value="FAD/NAD(P)-binding domain"/>
    <property type="match status" value="1"/>
</dbReference>
<dbReference type="Pfam" id="PF07992">
    <property type="entry name" value="Pyr_redox_2"/>
    <property type="match status" value="1"/>
</dbReference>
<evidence type="ECO:0000256" key="1">
    <source>
        <dbReference type="ARBA" id="ARBA00001974"/>
    </source>
</evidence>
<dbReference type="Gene3D" id="3.30.390.30">
    <property type="match status" value="1"/>
</dbReference>
<dbReference type="GO" id="GO:0005737">
    <property type="term" value="C:cytoplasm"/>
    <property type="evidence" value="ECO:0007669"/>
    <property type="project" value="TreeGrafter"/>
</dbReference>
<dbReference type="Gene3D" id="3.50.50.60">
    <property type="entry name" value="FAD/NAD(P)-binding domain"/>
    <property type="match status" value="2"/>
</dbReference>
<dbReference type="InterPro" id="IPR050446">
    <property type="entry name" value="FAD-oxidoreductase/Apoptosis"/>
</dbReference>
<evidence type="ECO:0000256" key="3">
    <source>
        <dbReference type="ARBA" id="ARBA00022827"/>
    </source>
</evidence>
<reference evidence="7 8" key="1">
    <citation type="journal article" date="2012" name="ISME J.">
        <title>Nitrification expanded: discovery, physiology and genomics of a nitrite-oxidizing bacterium from the phylum Chloroflexi.</title>
        <authorList>
            <person name="Sorokin D.Y."/>
            <person name="Lucker S."/>
            <person name="Vejmelkova D."/>
            <person name="Kostrikina N.A."/>
            <person name="Kleerebezem R."/>
            <person name="Rijpstra W.I."/>
            <person name="Damste J.S."/>
            <person name="Le Paslier D."/>
            <person name="Muyzer G."/>
            <person name="Wagner M."/>
            <person name="van Loosdrecht M.C."/>
            <person name="Daims H."/>
        </authorList>
    </citation>
    <scope>NUCLEOTIDE SEQUENCE [LARGE SCALE GENOMIC DNA]</scope>
    <source>
        <strain evidence="8">none</strain>
    </source>
</reference>
<keyword evidence="2" id="KW-0285">Flavoprotein</keyword>
<dbReference type="Pfam" id="PF14759">
    <property type="entry name" value="Reductase_C"/>
    <property type="match status" value="1"/>
</dbReference>
<evidence type="ECO:0000256" key="2">
    <source>
        <dbReference type="ARBA" id="ARBA00022630"/>
    </source>
</evidence>
<dbReference type="GO" id="GO:0016651">
    <property type="term" value="F:oxidoreductase activity, acting on NAD(P)H"/>
    <property type="evidence" value="ECO:0007669"/>
    <property type="project" value="TreeGrafter"/>
</dbReference>
<dbReference type="InterPro" id="IPR036188">
    <property type="entry name" value="FAD/NAD-bd_sf"/>
</dbReference>
<dbReference type="AlphaFoldDB" id="I4EJZ4"/>
<evidence type="ECO:0000259" key="6">
    <source>
        <dbReference type="Pfam" id="PF14759"/>
    </source>
</evidence>
<evidence type="ECO:0000256" key="4">
    <source>
        <dbReference type="ARBA" id="ARBA00023002"/>
    </source>
</evidence>